<name>A0ABD6EI06_9BILA</name>
<dbReference type="NCBIfam" id="TIGR00293">
    <property type="entry name" value="prefoldin subunit alpha"/>
    <property type="match status" value="1"/>
</dbReference>
<gene>
    <name evidence="3" type="ORF">AB6A40_006080</name>
</gene>
<keyword evidence="4" id="KW-1185">Reference proteome</keyword>
<dbReference type="Pfam" id="PF02996">
    <property type="entry name" value="Prefoldin"/>
    <property type="match status" value="1"/>
</dbReference>
<evidence type="ECO:0000313" key="3">
    <source>
        <dbReference type="EMBL" id="MFH4979371.1"/>
    </source>
</evidence>
<dbReference type="EMBL" id="JBGFUD010004115">
    <property type="protein sequence ID" value="MFH4979371.1"/>
    <property type="molecule type" value="Genomic_DNA"/>
</dbReference>
<dbReference type="InterPro" id="IPR004127">
    <property type="entry name" value="Prefoldin_subunit_alpha"/>
</dbReference>
<dbReference type="SUPFAM" id="SSF46579">
    <property type="entry name" value="Prefoldin"/>
    <property type="match status" value="1"/>
</dbReference>
<dbReference type="PANTHER" id="PTHR12674">
    <property type="entry name" value="PREFOLDIN SUBUNIT 5"/>
    <property type="match status" value="1"/>
</dbReference>
<protein>
    <recommendedName>
        <fullName evidence="5">Prefoldin subunit 5</fullName>
    </recommendedName>
</protein>
<proteinExistence type="inferred from homology"/>
<evidence type="ECO:0008006" key="5">
    <source>
        <dbReference type="Google" id="ProtNLM"/>
    </source>
</evidence>
<dbReference type="AlphaFoldDB" id="A0ABD6EI06"/>
<reference evidence="3 4" key="1">
    <citation type="submission" date="2024-08" db="EMBL/GenBank/DDBJ databases">
        <title>Gnathostoma spinigerum genome.</title>
        <authorList>
            <person name="Gonzalez-Bertolin B."/>
            <person name="Monzon S."/>
            <person name="Zaballos A."/>
            <person name="Jimenez P."/>
            <person name="Dekumyoy P."/>
            <person name="Varona S."/>
            <person name="Cuesta I."/>
            <person name="Sumanam S."/>
            <person name="Adisakwattana P."/>
            <person name="Gasser R.B."/>
            <person name="Hernandez-Gonzalez A."/>
            <person name="Young N.D."/>
            <person name="Perteguer M.J."/>
        </authorList>
    </citation>
    <scope>NUCLEOTIDE SEQUENCE [LARGE SCALE GENOMIC DNA]</scope>
    <source>
        <strain evidence="3">AL3</strain>
        <tissue evidence="3">Liver</tissue>
    </source>
</reference>
<evidence type="ECO:0000313" key="4">
    <source>
        <dbReference type="Proteomes" id="UP001608902"/>
    </source>
</evidence>
<sequence>MYITAKTVDPSRVMVEIGTGYYVEMDLARAKDFFKRKQEYLRKQMDTIDNITTEKRKARAAVVDSLQKKIQTSYSQVSPIAK</sequence>
<comment type="subunit">
    <text evidence="2">Heterohexamer of two PFD-alpha type and four PFD-beta type subunits.</text>
</comment>
<evidence type="ECO:0000256" key="1">
    <source>
        <dbReference type="ARBA" id="ARBA00010048"/>
    </source>
</evidence>
<dbReference type="Proteomes" id="UP001608902">
    <property type="component" value="Unassembled WGS sequence"/>
</dbReference>
<comment type="similarity">
    <text evidence="1">Belongs to the prefoldin subunit alpha family.</text>
</comment>
<dbReference type="InterPro" id="IPR009053">
    <property type="entry name" value="Prefoldin"/>
</dbReference>
<accession>A0ABD6EI06</accession>
<evidence type="ECO:0000256" key="2">
    <source>
        <dbReference type="ARBA" id="ARBA00011695"/>
    </source>
</evidence>
<dbReference type="Gene3D" id="1.10.287.370">
    <property type="match status" value="1"/>
</dbReference>
<dbReference type="PANTHER" id="PTHR12674:SF2">
    <property type="entry name" value="PREFOLDIN SUBUNIT 5"/>
    <property type="match status" value="1"/>
</dbReference>
<organism evidence="3 4">
    <name type="scientific">Gnathostoma spinigerum</name>
    <dbReference type="NCBI Taxonomy" id="75299"/>
    <lineage>
        <taxon>Eukaryota</taxon>
        <taxon>Metazoa</taxon>
        <taxon>Ecdysozoa</taxon>
        <taxon>Nematoda</taxon>
        <taxon>Chromadorea</taxon>
        <taxon>Rhabditida</taxon>
        <taxon>Spirurina</taxon>
        <taxon>Gnathostomatomorpha</taxon>
        <taxon>Gnathostomatoidea</taxon>
        <taxon>Gnathostomatidae</taxon>
        <taxon>Gnathostoma</taxon>
    </lineage>
</organism>
<dbReference type="InterPro" id="IPR011599">
    <property type="entry name" value="PFD_alpha_archaea"/>
</dbReference>
<comment type="caution">
    <text evidence="3">The sequence shown here is derived from an EMBL/GenBank/DDBJ whole genome shotgun (WGS) entry which is preliminary data.</text>
</comment>